<dbReference type="EMBL" id="CP036272">
    <property type="protein sequence ID" value="QDT58179.1"/>
    <property type="molecule type" value="Genomic_DNA"/>
</dbReference>
<evidence type="ECO:0000313" key="3">
    <source>
        <dbReference type="Proteomes" id="UP000315003"/>
    </source>
</evidence>
<name>A0A517SPZ7_9BACT</name>
<proteinExistence type="predicted"/>
<feature type="signal peptide" evidence="1">
    <location>
        <begin position="1"/>
        <end position="24"/>
    </location>
</feature>
<accession>A0A517SPZ7</accession>
<organism evidence="2 3">
    <name type="scientific">Stieleria bergensis</name>
    <dbReference type="NCBI Taxonomy" id="2528025"/>
    <lineage>
        <taxon>Bacteria</taxon>
        <taxon>Pseudomonadati</taxon>
        <taxon>Planctomycetota</taxon>
        <taxon>Planctomycetia</taxon>
        <taxon>Pirellulales</taxon>
        <taxon>Pirellulaceae</taxon>
        <taxon>Stieleria</taxon>
    </lineage>
</organism>
<dbReference type="Proteomes" id="UP000315003">
    <property type="component" value="Chromosome"/>
</dbReference>
<keyword evidence="3" id="KW-1185">Reference proteome</keyword>
<evidence type="ECO:0000256" key="1">
    <source>
        <dbReference type="SAM" id="SignalP"/>
    </source>
</evidence>
<feature type="chain" id="PRO_5021784017" description="Secreted protein" evidence="1">
    <location>
        <begin position="25"/>
        <end position="59"/>
    </location>
</feature>
<reference evidence="2 3" key="1">
    <citation type="submission" date="2019-02" db="EMBL/GenBank/DDBJ databases">
        <title>Deep-cultivation of Planctomycetes and their phenomic and genomic characterization uncovers novel biology.</title>
        <authorList>
            <person name="Wiegand S."/>
            <person name="Jogler M."/>
            <person name="Boedeker C."/>
            <person name="Pinto D."/>
            <person name="Vollmers J."/>
            <person name="Rivas-Marin E."/>
            <person name="Kohn T."/>
            <person name="Peeters S.H."/>
            <person name="Heuer A."/>
            <person name="Rast P."/>
            <person name="Oberbeckmann S."/>
            <person name="Bunk B."/>
            <person name="Jeske O."/>
            <person name="Meyerdierks A."/>
            <person name="Storesund J.E."/>
            <person name="Kallscheuer N."/>
            <person name="Luecker S."/>
            <person name="Lage O.M."/>
            <person name="Pohl T."/>
            <person name="Merkel B.J."/>
            <person name="Hornburger P."/>
            <person name="Mueller R.-W."/>
            <person name="Bruemmer F."/>
            <person name="Labrenz M."/>
            <person name="Spormann A.M."/>
            <person name="Op den Camp H."/>
            <person name="Overmann J."/>
            <person name="Amann R."/>
            <person name="Jetten M.S.M."/>
            <person name="Mascher T."/>
            <person name="Medema M.H."/>
            <person name="Devos D.P."/>
            <person name="Kaster A.-K."/>
            <person name="Ovreas L."/>
            <person name="Rohde M."/>
            <person name="Galperin M.Y."/>
            <person name="Jogler C."/>
        </authorList>
    </citation>
    <scope>NUCLEOTIDE SEQUENCE [LARGE SCALE GENOMIC DNA]</scope>
    <source>
        <strain evidence="2 3">SV_7m_r</strain>
    </source>
</reference>
<sequence length="59" mass="6316" precursor="true">MNRFIKLFALLFVFAVVGCGSEQSAVLDQAVEVDPSLDASATDPAQYEAMQNADPTPPE</sequence>
<gene>
    <name evidence="2" type="ORF">SV7mr_06680</name>
</gene>
<evidence type="ECO:0000313" key="2">
    <source>
        <dbReference type="EMBL" id="QDT58179.1"/>
    </source>
</evidence>
<evidence type="ECO:0008006" key="4">
    <source>
        <dbReference type="Google" id="ProtNLM"/>
    </source>
</evidence>
<dbReference type="AlphaFoldDB" id="A0A517SPZ7"/>
<protein>
    <recommendedName>
        <fullName evidence="4">Secreted protein</fullName>
    </recommendedName>
</protein>
<keyword evidence="1" id="KW-0732">Signal</keyword>
<dbReference type="PROSITE" id="PS51257">
    <property type="entry name" value="PROKAR_LIPOPROTEIN"/>
    <property type="match status" value="1"/>
</dbReference>